<sequence>MPTWPRTCSRMPLTVPRRLWRSTILRKTSLHSSRRSSTRSTTLPGIVSLAETSVPTSRMRRSISFTSTSARQRCLRLKMLHANTLREEQRQTHG</sequence>
<evidence type="ECO:0000313" key="2">
    <source>
        <dbReference type="Proteomes" id="UP000649617"/>
    </source>
</evidence>
<accession>A0A812IQL0</accession>
<evidence type="ECO:0000313" key="1">
    <source>
        <dbReference type="EMBL" id="CAE7153851.1"/>
    </source>
</evidence>
<proteinExistence type="predicted"/>
<dbReference type="AlphaFoldDB" id="A0A812IQL0"/>
<dbReference type="Proteomes" id="UP000649617">
    <property type="component" value="Unassembled WGS sequence"/>
</dbReference>
<comment type="caution">
    <text evidence="1">The sequence shown here is derived from an EMBL/GenBank/DDBJ whole genome shotgun (WGS) entry which is preliminary data.</text>
</comment>
<dbReference type="EMBL" id="CAJNIZ010000114">
    <property type="protein sequence ID" value="CAE7153851.1"/>
    <property type="molecule type" value="Genomic_DNA"/>
</dbReference>
<reference evidence="1" key="1">
    <citation type="submission" date="2021-02" db="EMBL/GenBank/DDBJ databases">
        <authorList>
            <person name="Dougan E. K."/>
            <person name="Rhodes N."/>
            <person name="Thang M."/>
            <person name="Chan C."/>
        </authorList>
    </citation>
    <scope>NUCLEOTIDE SEQUENCE</scope>
</reference>
<name>A0A812IQL0_SYMPI</name>
<gene>
    <name evidence="1" type="ORF">SPIL2461_LOCUS282</name>
</gene>
<protein>
    <submittedName>
        <fullName evidence="1">Uncharacterized protein</fullName>
    </submittedName>
</protein>
<organism evidence="1 2">
    <name type="scientific">Symbiodinium pilosum</name>
    <name type="common">Dinoflagellate</name>
    <dbReference type="NCBI Taxonomy" id="2952"/>
    <lineage>
        <taxon>Eukaryota</taxon>
        <taxon>Sar</taxon>
        <taxon>Alveolata</taxon>
        <taxon>Dinophyceae</taxon>
        <taxon>Suessiales</taxon>
        <taxon>Symbiodiniaceae</taxon>
        <taxon>Symbiodinium</taxon>
    </lineage>
</organism>
<keyword evidence="2" id="KW-1185">Reference proteome</keyword>